<dbReference type="EMBL" id="BGPR01000496">
    <property type="protein sequence ID" value="GBM23331.1"/>
    <property type="molecule type" value="Genomic_DNA"/>
</dbReference>
<proteinExistence type="predicted"/>
<reference evidence="2 3" key="1">
    <citation type="journal article" date="2019" name="Sci. Rep.">
        <title>Orb-weaving spider Araneus ventricosus genome elucidates the spidroin gene catalogue.</title>
        <authorList>
            <person name="Kono N."/>
            <person name="Nakamura H."/>
            <person name="Ohtoshi R."/>
            <person name="Moran D.A.P."/>
            <person name="Shinohara A."/>
            <person name="Yoshida Y."/>
            <person name="Fujiwara M."/>
            <person name="Mori M."/>
            <person name="Tomita M."/>
            <person name="Arakawa K."/>
        </authorList>
    </citation>
    <scope>NUCLEOTIDE SEQUENCE [LARGE SCALE GENOMIC DNA]</scope>
</reference>
<protein>
    <recommendedName>
        <fullName evidence="1">Mutator-like transposase domain-containing protein</fullName>
    </recommendedName>
</protein>
<evidence type="ECO:0000259" key="1">
    <source>
        <dbReference type="Pfam" id="PF20700"/>
    </source>
</evidence>
<dbReference type="Proteomes" id="UP000499080">
    <property type="component" value="Unassembled WGS sequence"/>
</dbReference>
<sequence length="117" mass="12949">MCKSCGCSSSSMTSYISQNDYDINTRLVYFMRCIGKGKCAARTLCAVMNLPPPPKNFERLNNSLCQALSSVCSKSMLKAVEGTVSRNGTARDTTVALDGTWQNRSIWCYLGHIIGYW</sequence>
<comment type="caution">
    <text evidence="2">The sequence shown here is derived from an EMBL/GenBank/DDBJ whole genome shotgun (WGS) entry which is preliminary data.</text>
</comment>
<gene>
    <name evidence="2" type="ORF">AVEN_97742_1</name>
</gene>
<feature type="domain" description="Mutator-like transposase" evidence="1">
    <location>
        <begin position="2"/>
        <end position="106"/>
    </location>
</feature>
<dbReference type="InterPro" id="IPR049012">
    <property type="entry name" value="Mutator_transp_dom"/>
</dbReference>
<dbReference type="OrthoDB" id="6426517at2759"/>
<evidence type="ECO:0000313" key="2">
    <source>
        <dbReference type="EMBL" id="GBM23331.1"/>
    </source>
</evidence>
<accession>A0A4Y2E337</accession>
<keyword evidence="3" id="KW-1185">Reference proteome</keyword>
<evidence type="ECO:0000313" key="3">
    <source>
        <dbReference type="Proteomes" id="UP000499080"/>
    </source>
</evidence>
<dbReference type="AlphaFoldDB" id="A0A4Y2E337"/>
<dbReference type="Pfam" id="PF20700">
    <property type="entry name" value="Mutator"/>
    <property type="match status" value="1"/>
</dbReference>
<name>A0A4Y2E337_ARAVE</name>
<organism evidence="2 3">
    <name type="scientific">Araneus ventricosus</name>
    <name type="common">Orbweaver spider</name>
    <name type="synonym">Epeira ventricosa</name>
    <dbReference type="NCBI Taxonomy" id="182803"/>
    <lineage>
        <taxon>Eukaryota</taxon>
        <taxon>Metazoa</taxon>
        <taxon>Ecdysozoa</taxon>
        <taxon>Arthropoda</taxon>
        <taxon>Chelicerata</taxon>
        <taxon>Arachnida</taxon>
        <taxon>Araneae</taxon>
        <taxon>Araneomorphae</taxon>
        <taxon>Entelegynae</taxon>
        <taxon>Araneoidea</taxon>
        <taxon>Araneidae</taxon>
        <taxon>Araneus</taxon>
    </lineage>
</organism>